<gene>
    <name evidence="4" type="ORF">N7456_008614</name>
</gene>
<dbReference type="SUPFAM" id="SSF54518">
    <property type="entry name" value="Tubby C-terminal domain-like"/>
    <property type="match status" value="1"/>
</dbReference>
<organism evidence="4 5">
    <name type="scientific">Penicillium angulare</name>
    <dbReference type="NCBI Taxonomy" id="116970"/>
    <lineage>
        <taxon>Eukaryota</taxon>
        <taxon>Fungi</taxon>
        <taxon>Dikarya</taxon>
        <taxon>Ascomycota</taxon>
        <taxon>Pezizomycotina</taxon>
        <taxon>Eurotiomycetes</taxon>
        <taxon>Eurotiomycetidae</taxon>
        <taxon>Eurotiales</taxon>
        <taxon>Aspergillaceae</taxon>
        <taxon>Penicillium</taxon>
    </lineage>
</organism>
<evidence type="ECO:0000313" key="5">
    <source>
        <dbReference type="Proteomes" id="UP001149165"/>
    </source>
</evidence>
<proteinExistence type="inferred from homology"/>
<reference evidence="4" key="1">
    <citation type="submission" date="2022-11" db="EMBL/GenBank/DDBJ databases">
        <authorList>
            <person name="Petersen C."/>
        </authorList>
    </citation>
    <scope>NUCLEOTIDE SEQUENCE</scope>
    <source>
        <strain evidence="4">IBT 30069</strain>
    </source>
</reference>
<sequence>MSFRLPRFTSPYPRQSLKQPEREVAIRKESIATSRTTLVLKSKGDDKAAIAYRITTEQGQTVYTVSGRNYGDQGFRELHDASGLPLFELHTKSRLGFPSGWGKNMRFSFRNMAANEVKDDDEKFLTLDVAVESYGQIMAKYDINDGDRKIAWVYESVQHNDILALMPSSRRKPIRPAVDLVVAAGVDTLLVTAIGIIMFEWTYGAE</sequence>
<keyword evidence="3" id="KW-0472">Membrane</keyword>
<dbReference type="InterPro" id="IPR025659">
    <property type="entry name" value="Tubby-like_C"/>
</dbReference>
<evidence type="ECO:0000313" key="4">
    <source>
        <dbReference type="EMBL" id="KAJ5092753.1"/>
    </source>
</evidence>
<evidence type="ECO:0000256" key="3">
    <source>
        <dbReference type="SAM" id="Phobius"/>
    </source>
</evidence>
<dbReference type="InterPro" id="IPR007612">
    <property type="entry name" value="LOR"/>
</dbReference>
<feature type="region of interest" description="Disordered" evidence="2">
    <location>
        <begin position="1"/>
        <end position="23"/>
    </location>
</feature>
<comment type="caution">
    <text evidence="4">The sequence shown here is derived from an EMBL/GenBank/DDBJ whole genome shotgun (WGS) entry which is preliminary data.</text>
</comment>
<dbReference type="Pfam" id="PF04525">
    <property type="entry name" value="LOR"/>
    <property type="match status" value="1"/>
</dbReference>
<protein>
    <recommendedName>
        <fullName evidence="6">Tubby C-terminal-like domain-containing protein</fullName>
    </recommendedName>
</protein>
<dbReference type="InterPro" id="IPR038595">
    <property type="entry name" value="LOR_sf"/>
</dbReference>
<keyword evidence="5" id="KW-1185">Reference proteome</keyword>
<evidence type="ECO:0008006" key="6">
    <source>
        <dbReference type="Google" id="ProtNLM"/>
    </source>
</evidence>
<keyword evidence="3" id="KW-0812">Transmembrane</keyword>
<dbReference type="Gene3D" id="2.40.160.200">
    <property type="entry name" value="LURP1-related"/>
    <property type="match status" value="1"/>
</dbReference>
<name>A0A9W9F319_9EURO</name>
<dbReference type="Proteomes" id="UP001149165">
    <property type="component" value="Unassembled WGS sequence"/>
</dbReference>
<dbReference type="AlphaFoldDB" id="A0A9W9F319"/>
<dbReference type="EMBL" id="JAPQKH010000006">
    <property type="protein sequence ID" value="KAJ5092753.1"/>
    <property type="molecule type" value="Genomic_DNA"/>
</dbReference>
<accession>A0A9W9F319</accession>
<evidence type="ECO:0000256" key="1">
    <source>
        <dbReference type="ARBA" id="ARBA00005437"/>
    </source>
</evidence>
<evidence type="ECO:0000256" key="2">
    <source>
        <dbReference type="SAM" id="MobiDB-lite"/>
    </source>
</evidence>
<feature type="transmembrane region" description="Helical" evidence="3">
    <location>
        <begin position="177"/>
        <end position="199"/>
    </location>
</feature>
<reference evidence="4" key="2">
    <citation type="journal article" date="2023" name="IMA Fungus">
        <title>Comparative genomic study of the Penicillium genus elucidates a diverse pangenome and 15 lateral gene transfer events.</title>
        <authorList>
            <person name="Petersen C."/>
            <person name="Sorensen T."/>
            <person name="Nielsen M.R."/>
            <person name="Sondergaard T.E."/>
            <person name="Sorensen J.L."/>
            <person name="Fitzpatrick D.A."/>
            <person name="Frisvad J.C."/>
            <person name="Nielsen K.L."/>
        </authorList>
    </citation>
    <scope>NUCLEOTIDE SEQUENCE</scope>
    <source>
        <strain evidence="4">IBT 30069</strain>
    </source>
</reference>
<comment type="similarity">
    <text evidence="1">Belongs to the LOR family.</text>
</comment>
<keyword evidence="3" id="KW-1133">Transmembrane helix</keyword>
<dbReference type="OrthoDB" id="97518at2759"/>